<dbReference type="EMBL" id="JAEFCI010002021">
    <property type="protein sequence ID" value="KAG5462520.1"/>
    <property type="molecule type" value="Genomic_DNA"/>
</dbReference>
<feature type="compositionally biased region" description="Pro residues" evidence="1">
    <location>
        <begin position="54"/>
        <end position="67"/>
    </location>
</feature>
<reference evidence="2 3" key="1">
    <citation type="journal article" name="Sci. Rep.">
        <title>Genome-scale phylogenetic analyses confirm Olpidium as the closest living zoosporic fungus to the non-flagellated, terrestrial fungi.</title>
        <authorList>
            <person name="Chang Y."/>
            <person name="Rochon D."/>
            <person name="Sekimoto S."/>
            <person name="Wang Y."/>
            <person name="Chovatia M."/>
            <person name="Sandor L."/>
            <person name="Salamov A."/>
            <person name="Grigoriev I.V."/>
            <person name="Stajich J.E."/>
            <person name="Spatafora J.W."/>
        </authorList>
    </citation>
    <scope>NUCLEOTIDE SEQUENCE [LARGE SCALE GENOMIC DNA]</scope>
    <source>
        <strain evidence="2">S191</strain>
    </source>
</reference>
<evidence type="ECO:0000313" key="2">
    <source>
        <dbReference type="EMBL" id="KAG5462520.1"/>
    </source>
</evidence>
<feature type="region of interest" description="Disordered" evidence="1">
    <location>
        <begin position="1"/>
        <end position="80"/>
    </location>
</feature>
<keyword evidence="3" id="KW-1185">Reference proteome</keyword>
<dbReference type="Proteomes" id="UP000673691">
    <property type="component" value="Unassembled WGS sequence"/>
</dbReference>
<feature type="non-terminal residue" evidence="2">
    <location>
        <position position="142"/>
    </location>
</feature>
<dbReference type="AlphaFoldDB" id="A0A8H8A035"/>
<proteinExistence type="predicted"/>
<sequence>MRDHHQLKFFSNPEAAVRRAPPKSHATPQKSRSKSPDLRAGASQFRRPATISQSPPPQQPGARPPPVAGGGADVSAEEGGDRRLHIRVAQPAFGSAEAIAVPSAPPYEGKELDYQELCHIAWNAFDLMMDAQRNAFLKGLLL</sequence>
<accession>A0A8H8A035</accession>
<name>A0A8H8A035_9FUNG</name>
<evidence type="ECO:0000256" key="1">
    <source>
        <dbReference type="SAM" id="MobiDB-lite"/>
    </source>
</evidence>
<evidence type="ECO:0000313" key="3">
    <source>
        <dbReference type="Proteomes" id="UP000673691"/>
    </source>
</evidence>
<gene>
    <name evidence="2" type="ORF">BJ554DRAFT_4790</name>
</gene>
<comment type="caution">
    <text evidence="2">The sequence shown here is derived from an EMBL/GenBank/DDBJ whole genome shotgun (WGS) entry which is preliminary data.</text>
</comment>
<protein>
    <submittedName>
        <fullName evidence="2">Uncharacterized protein</fullName>
    </submittedName>
</protein>
<organism evidence="2 3">
    <name type="scientific">Olpidium bornovanus</name>
    <dbReference type="NCBI Taxonomy" id="278681"/>
    <lineage>
        <taxon>Eukaryota</taxon>
        <taxon>Fungi</taxon>
        <taxon>Fungi incertae sedis</taxon>
        <taxon>Olpidiomycota</taxon>
        <taxon>Olpidiomycotina</taxon>
        <taxon>Olpidiomycetes</taxon>
        <taxon>Olpidiales</taxon>
        <taxon>Olpidiaceae</taxon>
        <taxon>Olpidium</taxon>
    </lineage>
</organism>